<dbReference type="KEGG" id="osp:Odosp_3015"/>
<dbReference type="AlphaFoldDB" id="F9Z723"/>
<organism evidence="2 3">
    <name type="scientific">Odoribacter splanchnicus (strain ATCC 29572 / DSM 20712 / CIP 104287 / JCM 15291 / NCTC 10825 / 1651/6)</name>
    <name type="common">Bacteroides splanchnicus</name>
    <dbReference type="NCBI Taxonomy" id="709991"/>
    <lineage>
        <taxon>Bacteria</taxon>
        <taxon>Pseudomonadati</taxon>
        <taxon>Bacteroidota</taxon>
        <taxon>Bacteroidia</taxon>
        <taxon>Bacteroidales</taxon>
        <taxon>Odoribacteraceae</taxon>
        <taxon>Odoribacter</taxon>
    </lineage>
</organism>
<dbReference type="Gene3D" id="3.30.460.10">
    <property type="entry name" value="Beta Polymerase, domain 2"/>
    <property type="match status" value="1"/>
</dbReference>
<accession>F9Z723</accession>
<dbReference type="PANTHER" id="PTHR33933">
    <property type="entry name" value="NUCLEOTIDYLTRANSFERASE"/>
    <property type="match status" value="1"/>
</dbReference>
<proteinExistence type="predicted"/>
<dbReference type="PANTHER" id="PTHR33933:SF1">
    <property type="entry name" value="PROTEIN ADENYLYLTRANSFERASE MNTA-RELATED"/>
    <property type="match status" value="1"/>
</dbReference>
<name>F9Z723_ODOSD</name>
<dbReference type="CDD" id="cd05403">
    <property type="entry name" value="NT_KNTase_like"/>
    <property type="match status" value="1"/>
</dbReference>
<dbReference type="Pfam" id="PF18765">
    <property type="entry name" value="Polbeta"/>
    <property type="match status" value="1"/>
</dbReference>
<protein>
    <submittedName>
        <fullName evidence="2">DNA polymerase beta domain protein region</fullName>
    </submittedName>
</protein>
<dbReference type="eggNOG" id="COG1708">
    <property type="taxonomic scope" value="Bacteria"/>
</dbReference>
<dbReference type="InterPro" id="IPR052548">
    <property type="entry name" value="Type_VII_TA_antitoxin"/>
</dbReference>
<feature type="domain" description="Polymerase beta nucleotidyltransferase" evidence="1">
    <location>
        <begin position="12"/>
        <end position="78"/>
    </location>
</feature>
<dbReference type="EMBL" id="CP002544">
    <property type="protein sequence ID" value="ADY33983.1"/>
    <property type="molecule type" value="Genomic_DNA"/>
</dbReference>
<gene>
    <name evidence="2" type="ordered locus">Odosp_3015</name>
</gene>
<dbReference type="InterPro" id="IPR041633">
    <property type="entry name" value="Polbeta"/>
</dbReference>
<dbReference type="InterPro" id="IPR043519">
    <property type="entry name" value="NT_sf"/>
</dbReference>
<dbReference type="STRING" id="709991.Odosp_3015"/>
<keyword evidence="3" id="KW-1185">Reference proteome</keyword>
<reference evidence="2 3" key="1">
    <citation type="journal article" date="2011" name="Stand. Genomic Sci.">
        <title>Complete genome sequence of Odoribacter splanchnicus type strain (1651/6).</title>
        <authorList>
            <consortium name="US DOE Joint Genome Institute (JGI-PGF)"/>
            <person name="Goker M."/>
            <person name="Gronow S."/>
            <person name="Zeytun A."/>
            <person name="Nolan M."/>
            <person name="Lucas S."/>
            <person name="Lapidus A."/>
            <person name="Hammon N."/>
            <person name="Deshpande S."/>
            <person name="Cheng J.F."/>
            <person name="Pitluck S."/>
            <person name="Liolios K."/>
            <person name="Pagani I."/>
            <person name="Ivanova N."/>
            <person name="Mavromatis K."/>
            <person name="Ovchinikova G."/>
            <person name="Pati A."/>
            <person name="Tapia R."/>
            <person name="Han C."/>
            <person name="Goodwin L."/>
            <person name="Chen A."/>
            <person name="Palaniappan K."/>
            <person name="Land M."/>
            <person name="Hauser L."/>
            <person name="Jeffries C.D."/>
            <person name="Brambilla E.M."/>
            <person name="Rohde M."/>
            <person name="Detter J.C."/>
            <person name="Woyke T."/>
            <person name="Bristow J."/>
            <person name="Markowitz V."/>
            <person name="Hugenholtz P."/>
            <person name="Eisen J.A."/>
            <person name="Kyrpides N.C."/>
            <person name="Klenk H.P."/>
        </authorList>
    </citation>
    <scope>NUCLEOTIDE SEQUENCE [LARGE SCALE GENOMIC DNA]</scope>
    <source>
        <strain evidence="3">ATCC 29572 / DSM 20712 / JCM 15291 / NCTC 10825 / 1651/6</strain>
    </source>
</reference>
<dbReference type="HOGENOM" id="CLU_130257_3_3_10"/>
<dbReference type="PaxDb" id="709991-Odosp_3015"/>
<dbReference type="RefSeq" id="WP_013613175.1">
    <property type="nucleotide sequence ID" value="NC_015160.1"/>
</dbReference>
<evidence type="ECO:0000313" key="2">
    <source>
        <dbReference type="EMBL" id="ADY33983.1"/>
    </source>
</evidence>
<evidence type="ECO:0000259" key="1">
    <source>
        <dbReference type="Pfam" id="PF18765"/>
    </source>
</evidence>
<dbReference type="SUPFAM" id="SSF81301">
    <property type="entry name" value="Nucleotidyltransferase"/>
    <property type="match status" value="1"/>
</dbReference>
<dbReference type="Proteomes" id="UP000006657">
    <property type="component" value="Chromosome"/>
</dbReference>
<evidence type="ECO:0000313" key="3">
    <source>
        <dbReference type="Proteomes" id="UP000006657"/>
    </source>
</evidence>
<sequence>MKVAYKTMLELIKQNVHEVDATAQVWLYGSRVRGEAREDSDWDILVLSQKDTLSFKEEERFMDHICELMVKTGQVIQLFAYGMKDWHSRHAITPFYQSVQSEAVLL</sequence>
<dbReference type="GeneID" id="61276235"/>